<dbReference type="EMBL" id="JACVVK020000006">
    <property type="protein sequence ID" value="KAK7506696.1"/>
    <property type="molecule type" value="Genomic_DNA"/>
</dbReference>
<comment type="subcellular location">
    <subcellularLocation>
        <location evidence="1">Secreted</location>
    </subcellularLocation>
</comment>
<evidence type="ECO:0000313" key="7">
    <source>
        <dbReference type="EMBL" id="KAK7506696.1"/>
    </source>
</evidence>
<evidence type="ECO:0000259" key="6">
    <source>
        <dbReference type="SMART" id="SM00110"/>
    </source>
</evidence>
<feature type="chain" id="PRO_5044809287" description="C1q domain-containing protein" evidence="5">
    <location>
        <begin position="23"/>
        <end position="186"/>
    </location>
</feature>
<keyword evidence="3 5" id="KW-0732">Signal</keyword>
<dbReference type="SMART" id="SM00110">
    <property type="entry name" value="C1Q"/>
    <property type="match status" value="1"/>
</dbReference>
<name>A0ABD0M4J9_9CAEN</name>
<dbReference type="AlphaFoldDB" id="A0ABD0M4J9"/>
<dbReference type="GO" id="GO:0005576">
    <property type="term" value="C:extracellular region"/>
    <property type="evidence" value="ECO:0007669"/>
    <property type="project" value="UniProtKB-SubCell"/>
</dbReference>
<dbReference type="InterPro" id="IPR050822">
    <property type="entry name" value="Cerebellin_Synaptic_Org"/>
</dbReference>
<gene>
    <name evidence="7" type="ORF">BaRGS_00002171</name>
</gene>
<dbReference type="Proteomes" id="UP001519460">
    <property type="component" value="Unassembled WGS sequence"/>
</dbReference>
<dbReference type="Gene3D" id="2.60.120.40">
    <property type="match status" value="2"/>
</dbReference>
<dbReference type="InterPro" id="IPR001073">
    <property type="entry name" value="C1q_dom"/>
</dbReference>
<evidence type="ECO:0000256" key="1">
    <source>
        <dbReference type="ARBA" id="ARBA00004613"/>
    </source>
</evidence>
<protein>
    <recommendedName>
        <fullName evidence="6">C1q domain-containing protein</fullName>
    </recommendedName>
</protein>
<evidence type="ECO:0000256" key="4">
    <source>
        <dbReference type="SAM" id="Coils"/>
    </source>
</evidence>
<evidence type="ECO:0000256" key="2">
    <source>
        <dbReference type="ARBA" id="ARBA00022525"/>
    </source>
</evidence>
<proteinExistence type="predicted"/>
<sequence length="186" mass="20428">MKPVSLYAWHIVFSTLLLKCRCEQTLSFKRSDDALPLETVVMQQTETISQLQAKLASMETEMTSMKSRIATQETRIGFNVRLATTTSQPFTGQETLILGAVDLNQGGGYDKTTGIFTAPIIKNGHTLAEVEANGDDPKYMDRSANSVVVHLAAEDKVWVKRVDGTVNTIQGNYRTSFAGILVIADP</sequence>
<organism evidence="7 8">
    <name type="scientific">Batillaria attramentaria</name>
    <dbReference type="NCBI Taxonomy" id="370345"/>
    <lineage>
        <taxon>Eukaryota</taxon>
        <taxon>Metazoa</taxon>
        <taxon>Spiralia</taxon>
        <taxon>Lophotrochozoa</taxon>
        <taxon>Mollusca</taxon>
        <taxon>Gastropoda</taxon>
        <taxon>Caenogastropoda</taxon>
        <taxon>Sorbeoconcha</taxon>
        <taxon>Cerithioidea</taxon>
        <taxon>Batillariidae</taxon>
        <taxon>Batillaria</taxon>
    </lineage>
</organism>
<comment type="caution">
    <text evidence="7">The sequence shown here is derived from an EMBL/GenBank/DDBJ whole genome shotgun (WGS) entry which is preliminary data.</text>
</comment>
<dbReference type="InterPro" id="IPR008983">
    <property type="entry name" value="Tumour_necrosis_fac-like_dom"/>
</dbReference>
<reference evidence="7 8" key="1">
    <citation type="journal article" date="2023" name="Sci. Data">
        <title>Genome assembly of the Korean intertidal mud-creeper Batillaria attramentaria.</title>
        <authorList>
            <person name="Patra A.K."/>
            <person name="Ho P.T."/>
            <person name="Jun S."/>
            <person name="Lee S.J."/>
            <person name="Kim Y."/>
            <person name="Won Y.J."/>
        </authorList>
    </citation>
    <scope>NUCLEOTIDE SEQUENCE [LARGE SCALE GENOMIC DNA]</scope>
    <source>
        <strain evidence="7">Wonlab-2016</strain>
    </source>
</reference>
<evidence type="ECO:0000256" key="3">
    <source>
        <dbReference type="ARBA" id="ARBA00022729"/>
    </source>
</evidence>
<dbReference type="SUPFAM" id="SSF49842">
    <property type="entry name" value="TNF-like"/>
    <property type="match status" value="1"/>
</dbReference>
<feature type="domain" description="C1q" evidence="6">
    <location>
        <begin position="69"/>
        <end position="185"/>
    </location>
</feature>
<dbReference type="PANTHER" id="PTHR22923:SF116">
    <property type="entry name" value="C1Q DOMAIN-CONTAINING PROTEIN"/>
    <property type="match status" value="1"/>
</dbReference>
<accession>A0ABD0M4J9</accession>
<keyword evidence="4" id="KW-0175">Coiled coil</keyword>
<evidence type="ECO:0000313" key="8">
    <source>
        <dbReference type="Proteomes" id="UP001519460"/>
    </source>
</evidence>
<keyword evidence="8" id="KW-1185">Reference proteome</keyword>
<dbReference type="PANTHER" id="PTHR22923">
    <property type="entry name" value="CEREBELLIN-RELATED"/>
    <property type="match status" value="1"/>
</dbReference>
<keyword evidence="2" id="KW-0964">Secreted</keyword>
<feature type="coiled-coil region" evidence="4">
    <location>
        <begin position="41"/>
        <end position="75"/>
    </location>
</feature>
<feature type="signal peptide" evidence="5">
    <location>
        <begin position="1"/>
        <end position="22"/>
    </location>
</feature>
<evidence type="ECO:0000256" key="5">
    <source>
        <dbReference type="SAM" id="SignalP"/>
    </source>
</evidence>